<name>A0A812HZ57_9DINO</name>
<evidence type="ECO:0000313" key="12">
    <source>
        <dbReference type="Proteomes" id="UP000604046"/>
    </source>
</evidence>
<evidence type="ECO:0000256" key="2">
    <source>
        <dbReference type="ARBA" id="ARBA00022692"/>
    </source>
</evidence>
<dbReference type="Pfam" id="PF07699">
    <property type="entry name" value="Ephrin_rec_like"/>
    <property type="match status" value="1"/>
</dbReference>
<accession>A0A812HZ57</accession>
<comment type="subcellular location">
    <subcellularLocation>
        <location evidence="1">Membrane</location>
        <topology evidence="1">Multi-pass membrane protein</topology>
    </subcellularLocation>
</comment>
<feature type="domain" description="Tyrosine-protein kinase ephrin type A/B receptor-like" evidence="10">
    <location>
        <begin position="541"/>
        <end position="582"/>
    </location>
</feature>
<dbReference type="Proteomes" id="UP000604046">
    <property type="component" value="Unassembled WGS sequence"/>
</dbReference>
<keyword evidence="3 7" id="KW-1133">Transmembrane helix</keyword>
<keyword evidence="5" id="KW-0675">Receptor</keyword>
<keyword evidence="6" id="KW-0325">Glycoprotein</keyword>
<feature type="signal peptide" evidence="8">
    <location>
        <begin position="1"/>
        <end position="21"/>
    </location>
</feature>
<dbReference type="InterPro" id="IPR035897">
    <property type="entry name" value="Toll_tir_struct_dom_sf"/>
</dbReference>
<keyword evidence="4 7" id="KW-0472">Membrane</keyword>
<feature type="chain" id="PRO_5032620291" evidence="8">
    <location>
        <begin position="22"/>
        <end position="1432"/>
    </location>
</feature>
<dbReference type="InterPro" id="IPR001828">
    <property type="entry name" value="ANF_lig-bd_rcpt"/>
</dbReference>
<proteinExistence type="predicted"/>
<dbReference type="EMBL" id="CAJNDS010000131">
    <property type="protein sequence ID" value="CAE6968016.1"/>
    <property type="molecule type" value="Genomic_DNA"/>
</dbReference>
<dbReference type="SUPFAM" id="SSF57184">
    <property type="entry name" value="Growth factor receptor domain"/>
    <property type="match status" value="1"/>
</dbReference>
<dbReference type="Gene3D" id="2.10.50.10">
    <property type="entry name" value="Tumor Necrosis Factor Receptor, subunit A, domain 2"/>
    <property type="match status" value="1"/>
</dbReference>
<dbReference type="PANTHER" id="PTHR24060">
    <property type="entry name" value="METABOTROPIC GLUTAMATE RECEPTOR"/>
    <property type="match status" value="1"/>
</dbReference>
<dbReference type="InterPro" id="IPR028082">
    <property type="entry name" value="Peripla_BP_I"/>
</dbReference>
<feature type="domain" description="Receptor ligand binding region" evidence="9">
    <location>
        <begin position="76"/>
        <end position="419"/>
    </location>
</feature>
<evidence type="ECO:0000313" key="11">
    <source>
        <dbReference type="EMBL" id="CAE6968016.1"/>
    </source>
</evidence>
<evidence type="ECO:0000256" key="5">
    <source>
        <dbReference type="ARBA" id="ARBA00023170"/>
    </source>
</evidence>
<evidence type="ECO:0000256" key="7">
    <source>
        <dbReference type="SAM" id="Phobius"/>
    </source>
</evidence>
<dbReference type="InterPro" id="IPR050726">
    <property type="entry name" value="mGluR"/>
</dbReference>
<dbReference type="OrthoDB" id="425344at2759"/>
<evidence type="ECO:0000256" key="3">
    <source>
        <dbReference type="ARBA" id="ARBA00022989"/>
    </source>
</evidence>
<dbReference type="InterPro" id="IPR009030">
    <property type="entry name" value="Growth_fac_rcpt_cys_sf"/>
</dbReference>
<feature type="transmembrane region" description="Helical" evidence="7">
    <location>
        <begin position="810"/>
        <end position="830"/>
    </location>
</feature>
<feature type="transmembrane region" description="Helical" evidence="7">
    <location>
        <begin position="861"/>
        <end position="887"/>
    </location>
</feature>
<dbReference type="InterPro" id="IPR011641">
    <property type="entry name" value="Tyr-kin_ephrin_A/B_rcpt-like"/>
</dbReference>
<dbReference type="Gene3D" id="3.40.50.2300">
    <property type="match status" value="2"/>
</dbReference>
<evidence type="ECO:0000256" key="6">
    <source>
        <dbReference type="ARBA" id="ARBA00023180"/>
    </source>
</evidence>
<sequence>MLRLHSSWVLRLACLWHTGWGQVLPLGVVGNFQTDGNGLMMAVIAADLDFRKNWDPSIVSRFGPPIIPIPGGLHPNVTDIALRVGTSDGKPGVGVATALDMMWGLDGEMPVIGLLGATYSSVSMPIATLAAVHEVPQISFSATSPALSNKAAYPFFLRTAPPDSLQARAFWSWILHFEVALATCLYSLEGYGEGLYNALLDLAREAGQQDRIQGQGVRYMPQDFAAEEARALARSSQTMGSHFLVLFFNWDMAGNILAVLDEEQMLNQDWQVVCSDTCVDYILEMRLVGCMMFRPFARGEKFRDFESLWWMMHAEVGMEAFVIQQYKTDNMRVPLESGFLEDMNRTTLGFNSYFGFSFDAYFVFAIAINQLLHAGVEASSIRGQLLLEEMRRIRFTGISGQVSFDENGDRLVAYELLNIREDGAVVTAAIHSSGSPGTGFAFERDLVWMDGSRRSSPPPRLNACDPGFYQDEQSRQCRLCPKGRMCLGGSAAPAVACPRGSFANDTGMTGCSQCAEGSFASDVGAAECLPCLPGYEAPLRGMEACSRCAPGSYMPFTGAAECFSCNKNQVTSESGATSQSNCLCPQGSFMCQGHGCLPCPEGLDCPEGLGPPLQQAGFWAASEAENGTESCKFSVFRCRDAYECPAGPVGTCASGREARACNNCKVNHFPSDGACQPCLQSDVLPSILVLLLSLTILYLLSISSMDPNRVRLSALTAASISSQLIIATQALNSIRELTIQWHEPVKTLLTLAKVMSFDLHVIRITCLYGEDSPLVHFAGQLLACPAACALLCVSWAVSRLRGRPKSVNSLAQNCGVLVFAFFLSITRTTLVPFQCIPSPNGSTSMLTDPGILCQSPEHASLVILALVGILTQPAAFLAWASFVTIMYPSHVLSGKGLQFAHRYRFLFFRFKPESYYYGVVILYRSAFVALVPIVLRGLPELQVPLMGAVLLVVNNLQTHTCPWRTDSANLVDVVLTAFLLLILLGAAPLLMMDREQSTTVLGWLLCIPVVGILVVAVLGLARVAVKELRNRHDLYGIFLCHHKGGAGSLCRLLKILIAKHTASRVFLDCDNLENLDFLFDIVRTATRSVVVVLTPELLKRVWCAGEITTAWKNGVTTVPLVCDGFRPLSDEAMKLIPSFWTPQQKQTLANFGVQITDVSTAYEWVQNELAPVDLPRFGPVAEREAAVAQMLRLCGLKSWRMGSFASCSLPALPAKARILIASSTTDAESLSACEVFKELLQAHAGVECAVVHDDQQMTTLRPWAYYLVVLLFRGLFRDSGFVQILLSAYAPRDRSLELVTVMADANFDFPRVEGVELESYNRTCSTDSQTLPTTDRKQMVRAIFGDILKVLALPFSPLASEGLQQQQVVEIAKRMHRYKDPVAAAAQDEEGDRLVCLSPGNNDIPSPIAMLPQQDSVTFDDEDAVKYCKVSF</sequence>
<dbReference type="SMART" id="SM01411">
    <property type="entry name" value="Ephrin_rec_like"/>
    <property type="match status" value="2"/>
</dbReference>
<dbReference type="SUPFAM" id="SSF53822">
    <property type="entry name" value="Periplasmic binding protein-like I"/>
    <property type="match status" value="1"/>
</dbReference>
<keyword evidence="2 7" id="KW-0812">Transmembrane</keyword>
<evidence type="ECO:0000259" key="10">
    <source>
        <dbReference type="Pfam" id="PF07699"/>
    </source>
</evidence>
<evidence type="ECO:0000256" key="4">
    <source>
        <dbReference type="ARBA" id="ARBA00023136"/>
    </source>
</evidence>
<gene>
    <name evidence="11" type="primary">Grm6</name>
    <name evidence="11" type="ORF">SNAT2548_LOCUS2311</name>
</gene>
<feature type="transmembrane region" description="Helical" evidence="7">
    <location>
        <begin position="1002"/>
        <end position="1025"/>
    </location>
</feature>
<organism evidence="11 12">
    <name type="scientific">Symbiodinium natans</name>
    <dbReference type="NCBI Taxonomy" id="878477"/>
    <lineage>
        <taxon>Eukaryota</taxon>
        <taxon>Sar</taxon>
        <taxon>Alveolata</taxon>
        <taxon>Dinophyceae</taxon>
        <taxon>Suessiales</taxon>
        <taxon>Symbiodiniaceae</taxon>
        <taxon>Symbiodinium</taxon>
    </lineage>
</organism>
<comment type="caution">
    <text evidence="11">The sequence shown here is derived from an EMBL/GenBank/DDBJ whole genome shotgun (WGS) entry which is preliminary data.</text>
</comment>
<keyword evidence="8" id="KW-0732">Signal</keyword>
<dbReference type="GO" id="GO:0004930">
    <property type="term" value="F:G protein-coupled receptor activity"/>
    <property type="evidence" value="ECO:0007669"/>
    <property type="project" value="InterPro"/>
</dbReference>
<dbReference type="Pfam" id="PF01094">
    <property type="entry name" value="ANF_receptor"/>
    <property type="match status" value="1"/>
</dbReference>
<keyword evidence="12" id="KW-1185">Reference proteome</keyword>
<evidence type="ECO:0000256" key="8">
    <source>
        <dbReference type="SAM" id="SignalP"/>
    </source>
</evidence>
<dbReference type="GO" id="GO:0016020">
    <property type="term" value="C:membrane"/>
    <property type="evidence" value="ECO:0007669"/>
    <property type="project" value="UniProtKB-SubCell"/>
</dbReference>
<protein>
    <submittedName>
        <fullName evidence="11">Grm6 protein</fullName>
    </submittedName>
</protein>
<feature type="transmembrane region" description="Helical" evidence="7">
    <location>
        <begin position="970"/>
        <end position="990"/>
    </location>
</feature>
<feature type="transmembrane region" description="Helical" evidence="7">
    <location>
        <begin position="683"/>
        <end position="700"/>
    </location>
</feature>
<evidence type="ECO:0000259" key="9">
    <source>
        <dbReference type="Pfam" id="PF01094"/>
    </source>
</evidence>
<dbReference type="InterPro" id="IPR000337">
    <property type="entry name" value="GPCR_3"/>
</dbReference>
<dbReference type="SUPFAM" id="SSF52200">
    <property type="entry name" value="Toll/Interleukin receptor TIR domain"/>
    <property type="match status" value="1"/>
</dbReference>
<evidence type="ECO:0000256" key="1">
    <source>
        <dbReference type="ARBA" id="ARBA00004141"/>
    </source>
</evidence>
<feature type="transmembrane region" description="Helical" evidence="7">
    <location>
        <begin position="914"/>
        <end position="935"/>
    </location>
</feature>
<dbReference type="PRINTS" id="PR00248">
    <property type="entry name" value="GPCRMGR"/>
</dbReference>
<reference evidence="11" key="1">
    <citation type="submission" date="2021-02" db="EMBL/GenBank/DDBJ databases">
        <authorList>
            <person name="Dougan E. K."/>
            <person name="Rhodes N."/>
            <person name="Thang M."/>
            <person name="Chan C."/>
        </authorList>
    </citation>
    <scope>NUCLEOTIDE SEQUENCE</scope>
</reference>